<evidence type="ECO:0000259" key="12">
    <source>
        <dbReference type="Pfam" id="PF01743"/>
    </source>
</evidence>
<reference evidence="16" key="1">
    <citation type="submission" date="2016-10" db="EMBL/GenBank/DDBJ databases">
        <authorList>
            <person name="Varghese N."/>
            <person name="Submissions S."/>
        </authorList>
    </citation>
    <scope>NUCLEOTIDE SEQUENCE [LARGE SCALE GENOMIC DNA]</scope>
    <source>
        <strain evidence="16">DSM 3669</strain>
    </source>
</reference>
<comment type="similarity">
    <text evidence="2 11">Belongs to the tRNA nucleotidyltransferase/poly(A) polymerase family.</text>
</comment>
<evidence type="ECO:0000256" key="6">
    <source>
        <dbReference type="ARBA" id="ARBA00022695"/>
    </source>
</evidence>
<keyword evidence="5" id="KW-0819">tRNA processing</keyword>
<dbReference type="Pfam" id="PF01743">
    <property type="entry name" value="PolyA_pol"/>
    <property type="match status" value="1"/>
</dbReference>
<dbReference type="PANTHER" id="PTHR47545">
    <property type="entry name" value="MULTIFUNCTIONAL CCA PROTEIN"/>
    <property type="match status" value="1"/>
</dbReference>
<evidence type="ECO:0000313" key="16">
    <source>
        <dbReference type="Proteomes" id="UP000199584"/>
    </source>
</evidence>
<dbReference type="CDD" id="cd00077">
    <property type="entry name" value="HDc"/>
    <property type="match status" value="1"/>
</dbReference>
<keyword evidence="10 11" id="KW-0694">RNA-binding</keyword>
<dbReference type="InterPro" id="IPR003607">
    <property type="entry name" value="HD/PDEase_dom"/>
</dbReference>
<evidence type="ECO:0000256" key="11">
    <source>
        <dbReference type="RuleBase" id="RU003953"/>
    </source>
</evidence>
<accession>A0A1I6EA17</accession>
<evidence type="ECO:0000256" key="7">
    <source>
        <dbReference type="ARBA" id="ARBA00022723"/>
    </source>
</evidence>
<keyword evidence="3" id="KW-0820">tRNA-binding</keyword>
<dbReference type="PANTHER" id="PTHR47545:SF2">
    <property type="entry name" value="CC-ADDING TRNA NUCLEOTIDYLTRANSFERASE"/>
    <property type="match status" value="1"/>
</dbReference>
<dbReference type="GO" id="GO:0000166">
    <property type="term" value="F:nucleotide binding"/>
    <property type="evidence" value="ECO:0007669"/>
    <property type="project" value="UniProtKB-KW"/>
</dbReference>
<keyword evidence="6" id="KW-0548">Nucleotidyltransferase</keyword>
<evidence type="ECO:0000259" key="14">
    <source>
        <dbReference type="Pfam" id="PF12627"/>
    </source>
</evidence>
<dbReference type="SUPFAM" id="SSF81891">
    <property type="entry name" value="Poly A polymerase C-terminal region-like"/>
    <property type="match status" value="1"/>
</dbReference>
<evidence type="ECO:0000256" key="9">
    <source>
        <dbReference type="ARBA" id="ARBA00022842"/>
    </source>
</evidence>
<keyword evidence="9" id="KW-0460">Magnesium</keyword>
<name>A0A1I6EA17_9FIRM</name>
<dbReference type="InterPro" id="IPR002646">
    <property type="entry name" value="PolA_pol_head_dom"/>
</dbReference>
<evidence type="ECO:0000256" key="1">
    <source>
        <dbReference type="ARBA" id="ARBA00001946"/>
    </source>
</evidence>
<comment type="cofactor">
    <cofactor evidence="1">
        <name>Mg(2+)</name>
        <dbReference type="ChEBI" id="CHEBI:18420"/>
    </cofactor>
</comment>
<gene>
    <name evidence="15" type="ORF">SAMN05660706_13141</name>
</gene>
<evidence type="ECO:0000259" key="13">
    <source>
        <dbReference type="Pfam" id="PF01966"/>
    </source>
</evidence>
<dbReference type="Pfam" id="PF12627">
    <property type="entry name" value="PolyA_pol_RNAbd"/>
    <property type="match status" value="1"/>
</dbReference>
<keyword evidence="7" id="KW-0479">Metal-binding</keyword>
<evidence type="ECO:0000256" key="8">
    <source>
        <dbReference type="ARBA" id="ARBA00022741"/>
    </source>
</evidence>
<evidence type="ECO:0000313" key="15">
    <source>
        <dbReference type="EMBL" id="SFR14477.1"/>
    </source>
</evidence>
<feature type="domain" description="Poly A polymerase head" evidence="12">
    <location>
        <begin position="19"/>
        <end position="141"/>
    </location>
</feature>
<evidence type="ECO:0000256" key="10">
    <source>
        <dbReference type="ARBA" id="ARBA00022884"/>
    </source>
</evidence>
<dbReference type="RefSeq" id="WP_092486534.1">
    <property type="nucleotide sequence ID" value="NZ_FOYM01000031.1"/>
</dbReference>
<sequence>MDRIILNIKELITVRGMNVYLVGGYLRDKIQGRAAGDVDLLVEGRAKNLALELAEKLSGTPVPLDERRDIHRLILQAGEQTVQLDLEGMPEGGLVADLRRRDFTINALSLPLAAYCGGSFLENSVIDPLGGMEDLRKGIIRACSSAAIEDDPLRALRAFRFSAGLGFVLAPDTLQLIRHMRRPITVCAGERIRDELFAILHKASSSIVRLMNGQTTLLEQIFPEIVPLKGLQQGGYHVDDAWEHSLKALERFETLVPGTPAGREGVTKAAKGGRTQLTGKTITAGGEDRDVTVARFGRAFLSGLPDGVRNGLQEYLAQNITRGRSRLPVLKLACLLHDVGKQFCREYAGNGKYTFYGHNRAGEPVARSVAQRLKLSKREGEVLATLVGQHMDLLFLYKSAPVTPRAVRRFFRRAGREAPGLLLLSLADVASSRLASGQVEAAAAYNKFIADMLHKYYNQGHLYVSPPRLLDGAEVCSLLGIKPSPLVRRVLEALADAQAEGVVQTGAEAREFVRRWREGEKKQ</sequence>
<dbReference type="Gene3D" id="1.10.3090.10">
    <property type="entry name" value="cca-adding enzyme, domain 2"/>
    <property type="match status" value="2"/>
</dbReference>
<dbReference type="STRING" id="39060.SAMN05660706_13141"/>
<protein>
    <submittedName>
        <fullName evidence="15">Poly(A) polymerase</fullName>
    </submittedName>
</protein>
<dbReference type="GO" id="GO:0016779">
    <property type="term" value="F:nucleotidyltransferase activity"/>
    <property type="evidence" value="ECO:0007669"/>
    <property type="project" value="UniProtKB-KW"/>
</dbReference>
<evidence type="ECO:0000256" key="5">
    <source>
        <dbReference type="ARBA" id="ARBA00022694"/>
    </source>
</evidence>
<dbReference type="InterPro" id="IPR032828">
    <property type="entry name" value="PolyA_RNA-bd"/>
</dbReference>
<dbReference type="GO" id="GO:0008033">
    <property type="term" value="P:tRNA processing"/>
    <property type="evidence" value="ECO:0007669"/>
    <property type="project" value="UniProtKB-KW"/>
</dbReference>
<dbReference type="Proteomes" id="UP000199584">
    <property type="component" value="Unassembled WGS sequence"/>
</dbReference>
<dbReference type="EMBL" id="FOYM01000031">
    <property type="protein sequence ID" value="SFR14477.1"/>
    <property type="molecule type" value="Genomic_DNA"/>
</dbReference>
<evidence type="ECO:0000256" key="2">
    <source>
        <dbReference type="ARBA" id="ARBA00007265"/>
    </source>
</evidence>
<dbReference type="Pfam" id="PF01966">
    <property type="entry name" value="HD"/>
    <property type="match status" value="1"/>
</dbReference>
<proteinExistence type="inferred from homology"/>
<evidence type="ECO:0000256" key="4">
    <source>
        <dbReference type="ARBA" id="ARBA00022679"/>
    </source>
</evidence>
<dbReference type="InterPro" id="IPR006674">
    <property type="entry name" value="HD_domain"/>
</dbReference>
<keyword evidence="8" id="KW-0547">Nucleotide-binding</keyword>
<dbReference type="GO" id="GO:0000049">
    <property type="term" value="F:tRNA binding"/>
    <property type="evidence" value="ECO:0007669"/>
    <property type="project" value="UniProtKB-KW"/>
</dbReference>
<dbReference type="AlphaFoldDB" id="A0A1I6EA17"/>
<keyword evidence="4 11" id="KW-0808">Transferase</keyword>
<dbReference type="SUPFAM" id="SSF81301">
    <property type="entry name" value="Nucleotidyltransferase"/>
    <property type="match status" value="1"/>
</dbReference>
<feature type="domain" description="HD" evidence="13">
    <location>
        <begin position="328"/>
        <end position="405"/>
    </location>
</feature>
<dbReference type="OrthoDB" id="9805698at2"/>
<feature type="domain" description="tRNA nucleotidyltransferase/poly(A) polymerase RNA and SrmB- binding" evidence="14">
    <location>
        <begin position="166"/>
        <end position="225"/>
    </location>
</feature>
<organism evidence="15 16">
    <name type="scientific">Desulfoscipio geothermicus DSM 3669</name>
    <dbReference type="NCBI Taxonomy" id="1121426"/>
    <lineage>
        <taxon>Bacteria</taxon>
        <taxon>Bacillati</taxon>
        <taxon>Bacillota</taxon>
        <taxon>Clostridia</taxon>
        <taxon>Eubacteriales</taxon>
        <taxon>Desulfallaceae</taxon>
        <taxon>Desulfoscipio</taxon>
    </lineage>
</organism>
<dbReference type="InterPro" id="IPR043519">
    <property type="entry name" value="NT_sf"/>
</dbReference>
<dbReference type="GO" id="GO:0046872">
    <property type="term" value="F:metal ion binding"/>
    <property type="evidence" value="ECO:0007669"/>
    <property type="project" value="UniProtKB-KW"/>
</dbReference>
<keyword evidence="16" id="KW-1185">Reference proteome</keyword>
<dbReference type="Gene3D" id="3.30.460.10">
    <property type="entry name" value="Beta Polymerase, domain 2"/>
    <property type="match status" value="1"/>
</dbReference>
<dbReference type="InterPro" id="IPR050124">
    <property type="entry name" value="tRNA_CCA-adding_enzyme"/>
</dbReference>
<evidence type="ECO:0000256" key="3">
    <source>
        <dbReference type="ARBA" id="ARBA00022555"/>
    </source>
</evidence>